<dbReference type="AlphaFoldDB" id="A0A5C0SGA9"/>
<accession>A0A5C0SGA9</accession>
<evidence type="ECO:0000313" key="3">
    <source>
        <dbReference type="Proteomes" id="UP000324646"/>
    </source>
</evidence>
<dbReference type="EMBL" id="CP042243">
    <property type="protein sequence ID" value="QEK12982.1"/>
    <property type="molecule type" value="Genomic_DNA"/>
</dbReference>
<reference evidence="2 3" key="1">
    <citation type="submission" date="2019-07" db="EMBL/GenBank/DDBJ databases">
        <title>Complete genome of Crassaminicella thermophila SY095.</title>
        <authorList>
            <person name="Li X."/>
        </authorList>
    </citation>
    <scope>NUCLEOTIDE SEQUENCE [LARGE SCALE GENOMIC DNA]</scope>
    <source>
        <strain evidence="2 3">SY095</strain>
    </source>
</reference>
<keyword evidence="2" id="KW-0808">Transferase</keyword>
<dbReference type="InterPro" id="IPR011009">
    <property type="entry name" value="Kinase-like_dom_sf"/>
</dbReference>
<organism evidence="2 3">
    <name type="scientific">Crassaminicella thermophila</name>
    <dbReference type="NCBI Taxonomy" id="2599308"/>
    <lineage>
        <taxon>Bacteria</taxon>
        <taxon>Bacillati</taxon>
        <taxon>Bacillota</taxon>
        <taxon>Clostridia</taxon>
        <taxon>Eubacteriales</taxon>
        <taxon>Clostridiaceae</taxon>
        <taxon>Crassaminicella</taxon>
    </lineage>
</organism>
<feature type="domain" description="Aminoglycoside phosphotransferase" evidence="1">
    <location>
        <begin position="32"/>
        <end position="255"/>
    </location>
</feature>
<dbReference type="RefSeq" id="WP_148810118.1">
    <property type="nucleotide sequence ID" value="NZ_CP042243.1"/>
</dbReference>
<dbReference type="Gene3D" id="3.90.1200.10">
    <property type="match status" value="1"/>
</dbReference>
<dbReference type="KEGG" id="crs:FQB35_11990"/>
<dbReference type="PANTHER" id="PTHR21310">
    <property type="entry name" value="AMINOGLYCOSIDE PHOSPHOTRANSFERASE-RELATED-RELATED"/>
    <property type="match status" value="1"/>
</dbReference>
<evidence type="ECO:0000313" key="2">
    <source>
        <dbReference type="EMBL" id="QEK12982.1"/>
    </source>
</evidence>
<protein>
    <submittedName>
        <fullName evidence="2">Phosphotransferase</fullName>
    </submittedName>
</protein>
<dbReference type="Pfam" id="PF01636">
    <property type="entry name" value="APH"/>
    <property type="match status" value="1"/>
</dbReference>
<dbReference type="Proteomes" id="UP000324646">
    <property type="component" value="Chromosome"/>
</dbReference>
<dbReference type="OrthoDB" id="3171511at2"/>
<dbReference type="InterPro" id="IPR002575">
    <property type="entry name" value="Aminoglycoside_PTrfase"/>
</dbReference>
<evidence type="ECO:0000259" key="1">
    <source>
        <dbReference type="Pfam" id="PF01636"/>
    </source>
</evidence>
<proteinExistence type="predicted"/>
<dbReference type="SUPFAM" id="SSF56112">
    <property type="entry name" value="Protein kinase-like (PK-like)"/>
    <property type="match status" value="1"/>
</dbReference>
<dbReference type="GO" id="GO:0016740">
    <property type="term" value="F:transferase activity"/>
    <property type="evidence" value="ECO:0007669"/>
    <property type="project" value="UniProtKB-KW"/>
</dbReference>
<gene>
    <name evidence="2" type="ORF">FQB35_11990</name>
</gene>
<dbReference type="InterPro" id="IPR051678">
    <property type="entry name" value="AGP_Transferase"/>
</dbReference>
<name>A0A5C0SGA9_CRATE</name>
<sequence>MLRDRLKDKIYDYLKNNSILSKLDLKNNVYVTFLAQGEYNVNFIITDGMKKYVFRVNTGSQLELENQIKYEYDALRALEKSGVTPKVYYVDDKKAYFDYGILIMEFLEGRPLEYDKDLKKAANIFSRIHSLDFKKINRDHFIVEENIFSERILEARRLLKNFLVSYLVDPKLKRYFDNFLNWCEKHKNKEKYFIENKWHVINNTEVNSHNFIIGEKNNFLIDWEKPVISDPCQDLTQFLAKTTTLWKANYILSEEEIESFFQEYVNSLCIPDDHIRERVRLYTPYLYLRALSWCAYAWLEYQNPNKDIQNMDTIRKIEEYLDIEFMNGLLKEYNICG</sequence>
<keyword evidence="3" id="KW-1185">Reference proteome</keyword>
<dbReference type="Gene3D" id="3.30.200.20">
    <property type="entry name" value="Phosphorylase Kinase, domain 1"/>
    <property type="match status" value="1"/>
</dbReference>